<dbReference type="RefSeq" id="NP_510317.2">
    <property type="nucleotide sequence ID" value="NM_077916.4"/>
</dbReference>
<dbReference type="HOGENOM" id="CLU_604448_0_0_1"/>
<dbReference type="WormBase" id="Y26E6A.1a">
    <property type="protein sequence ID" value="CE44333"/>
    <property type="gene ID" value="WBGene00012512"/>
    <property type="gene designation" value="ekl-5"/>
</dbReference>
<dbReference type="InParanoid" id="O62418"/>
<protein>
    <submittedName>
        <fullName evidence="2">E3 ubiquitin-protein ligase</fullName>
    </submittedName>
</protein>
<accession>O62418</accession>
<dbReference type="CTD" id="181500"/>
<sequence>MLPVANNPEEQANEEELRDQAADIPQARNHNLRNHARRHREMFERARANRRLQADRGAQAARERGGPAAGRAQLGRARAREALARANNARQALQPDAAVLEALDEINGIDFDDEEVPNRRDVRQDPQVLEFANLFPRLIALDPHDAQLANQNLARMARHLAPENYIRVARREQRQSFMCGICKSSVHNVAFLNHLDTCAASKGACKIMKDMEYHHFLSSTYSLRQQLYKLRERLELEYFEARVNPERLEHMECAGCITCAEHLLGACMPNMQRDVYQIHANKIEKTVMAHFEQFLELTKEDGLGEIISKHTAHFDSIQDCIEDGPTDFDELQETQNRRHGTWYEFRKDTVEEQQLEKNKYLEETIEKHLVKYRSHRTEVTKLIGLFMDKMLACIEELKNSPRLARIIQLRRVHCIDPIRGQVPLEGEAEEIEDDEEDINAVVQAEEFLQLGII</sequence>
<evidence type="ECO:0000313" key="2">
    <source>
        <dbReference type="EMBL" id="CAA19472.2"/>
    </source>
</evidence>
<dbReference type="AGR" id="WB:WBGene00012512"/>
<feature type="region of interest" description="Disordered" evidence="1">
    <location>
        <begin position="50"/>
        <end position="77"/>
    </location>
</feature>
<dbReference type="OMA" id="WMENDEF"/>
<keyword evidence="3" id="KW-1185">Reference proteome</keyword>
<feature type="compositionally biased region" description="Low complexity" evidence="1">
    <location>
        <begin position="1"/>
        <end position="10"/>
    </location>
</feature>
<dbReference type="PaxDb" id="6239-Y26E6A.1"/>
<dbReference type="eggNOG" id="ENOG502TIMQ">
    <property type="taxonomic scope" value="Eukaryota"/>
</dbReference>
<organism evidence="2 3">
    <name type="scientific">Caenorhabditis elegans</name>
    <dbReference type="NCBI Taxonomy" id="6239"/>
    <lineage>
        <taxon>Eukaryota</taxon>
        <taxon>Metazoa</taxon>
        <taxon>Ecdysozoa</taxon>
        <taxon>Nematoda</taxon>
        <taxon>Chromadorea</taxon>
        <taxon>Rhabditida</taxon>
        <taxon>Rhabditina</taxon>
        <taxon>Rhabditomorpha</taxon>
        <taxon>Rhabditoidea</taxon>
        <taxon>Rhabditidae</taxon>
        <taxon>Peloderinae</taxon>
        <taxon>Caenorhabditis</taxon>
    </lineage>
</organism>
<reference evidence="2 3" key="1">
    <citation type="journal article" date="1998" name="Science">
        <title>Genome sequence of the nematode C. elegans: a platform for investigating biology.</title>
        <authorList>
            <consortium name="The C. elegans sequencing consortium"/>
            <person name="Sulson J.E."/>
            <person name="Waterston R."/>
        </authorList>
    </citation>
    <scope>NUCLEOTIDE SEQUENCE [LARGE SCALE GENOMIC DNA]</scope>
    <source>
        <strain evidence="2 3">Bristol N2</strain>
    </source>
</reference>
<dbReference type="EMBL" id="BX284606">
    <property type="protein sequence ID" value="CAA19472.2"/>
    <property type="molecule type" value="Genomic_DNA"/>
</dbReference>
<dbReference type="STRING" id="6239.Y26E6A.1.1"/>
<keyword evidence="5" id="KW-1267">Proteomics identification</keyword>
<gene>
    <name evidence="2 4" type="primary">ekl-5</name>
    <name evidence="2" type="ORF">CELE_Y26E6A.1</name>
    <name evidence="4" type="ORF">Y26E6A.1</name>
</gene>
<dbReference type="AlphaFoldDB" id="O62418"/>
<evidence type="ECO:0000313" key="4">
    <source>
        <dbReference type="WormBase" id="Y26E6A.1a"/>
    </source>
</evidence>
<dbReference type="PeptideAtlas" id="O62418"/>
<proteinExistence type="evidence at protein level"/>
<dbReference type="UCSC" id="Y26E6A.1">
    <property type="organism name" value="c. elegans"/>
</dbReference>
<evidence type="ECO:0000256" key="1">
    <source>
        <dbReference type="SAM" id="MobiDB-lite"/>
    </source>
</evidence>
<evidence type="ECO:0000313" key="3">
    <source>
        <dbReference type="Proteomes" id="UP000001940"/>
    </source>
</evidence>
<dbReference type="Bgee" id="WBGene00012512">
    <property type="expression patterns" value="Expressed in embryo and 4 other cell types or tissues"/>
</dbReference>
<dbReference type="Proteomes" id="UP000001940">
    <property type="component" value="Chromosome X"/>
</dbReference>
<evidence type="ECO:0007829" key="5">
    <source>
        <dbReference type="PeptideAtlas" id="O62418"/>
    </source>
</evidence>
<dbReference type="FunCoup" id="O62418">
    <property type="interactions" value="956"/>
</dbReference>
<dbReference type="OrthoDB" id="5887280at2759"/>
<feature type="region of interest" description="Disordered" evidence="1">
    <location>
        <begin position="1"/>
        <end position="35"/>
    </location>
</feature>
<dbReference type="GeneID" id="181500"/>
<name>O62418_CAEEL</name>